<dbReference type="InterPro" id="IPR037278">
    <property type="entry name" value="ARFGAP/RecO"/>
</dbReference>
<dbReference type="Gene3D" id="1.10.220.150">
    <property type="entry name" value="Arf GTPase activating protein"/>
    <property type="match status" value="1"/>
</dbReference>
<feature type="domain" description="Arf-GAP" evidence="7">
    <location>
        <begin position="7"/>
        <end position="115"/>
    </location>
</feature>
<proteinExistence type="predicted"/>
<dbReference type="EMBL" id="HBFQ01015106">
    <property type="protein sequence ID" value="CAD8836146.1"/>
    <property type="molecule type" value="Transcribed_RNA"/>
</dbReference>
<gene>
    <name evidence="8" type="ORF">NSCI0253_LOCUS10494</name>
</gene>
<keyword evidence="2" id="KW-0479">Metal-binding</keyword>
<dbReference type="PANTHER" id="PTHR45819:SF5">
    <property type="entry name" value="CENTAURIN-GAMMA-1A"/>
    <property type="match status" value="1"/>
</dbReference>
<evidence type="ECO:0000256" key="2">
    <source>
        <dbReference type="ARBA" id="ARBA00022723"/>
    </source>
</evidence>
<dbReference type="GO" id="GO:0003924">
    <property type="term" value="F:GTPase activity"/>
    <property type="evidence" value="ECO:0007669"/>
    <property type="project" value="TreeGrafter"/>
</dbReference>
<reference evidence="8" key="1">
    <citation type="submission" date="2021-01" db="EMBL/GenBank/DDBJ databases">
        <authorList>
            <person name="Corre E."/>
            <person name="Pelletier E."/>
            <person name="Niang G."/>
            <person name="Scheremetjew M."/>
            <person name="Finn R."/>
            <person name="Kale V."/>
            <person name="Holt S."/>
            <person name="Cochrane G."/>
            <person name="Meng A."/>
            <person name="Brown T."/>
            <person name="Cohen L."/>
        </authorList>
    </citation>
    <scope>NUCLEOTIDE SEQUENCE</scope>
</reference>
<dbReference type="InterPro" id="IPR001164">
    <property type="entry name" value="ArfGAP_dom"/>
</dbReference>
<protein>
    <recommendedName>
        <fullName evidence="7">Arf-GAP domain-containing protein</fullName>
    </recommendedName>
</protein>
<dbReference type="PANTHER" id="PTHR45819">
    <property type="entry name" value="CENTAURIN-GAMMA-1A"/>
    <property type="match status" value="1"/>
</dbReference>
<dbReference type="FunFam" id="1.10.220.150:FF:000009">
    <property type="entry name" value="stromal membrane-associated protein 1 isoform X1"/>
    <property type="match status" value="1"/>
</dbReference>
<name>A0A7S0ZXU1_NOCSC</name>
<evidence type="ECO:0000256" key="4">
    <source>
        <dbReference type="ARBA" id="ARBA00022833"/>
    </source>
</evidence>
<feature type="compositionally biased region" description="Basic and acidic residues" evidence="6">
    <location>
        <begin position="151"/>
        <end position="168"/>
    </location>
</feature>
<dbReference type="SUPFAM" id="SSF57863">
    <property type="entry name" value="ArfGap/RecO-like zinc finger"/>
    <property type="match status" value="1"/>
</dbReference>
<evidence type="ECO:0000259" key="7">
    <source>
        <dbReference type="PROSITE" id="PS50115"/>
    </source>
</evidence>
<keyword evidence="4" id="KW-0862">Zinc</keyword>
<dbReference type="InterPro" id="IPR051282">
    <property type="entry name" value="Arf-GAP_GTPase_ANK_PH"/>
</dbReference>
<accession>A0A7S0ZXU1</accession>
<dbReference type="SMART" id="SM00105">
    <property type="entry name" value="ArfGap"/>
    <property type="match status" value="1"/>
</dbReference>
<dbReference type="GO" id="GO:0005096">
    <property type="term" value="F:GTPase activator activity"/>
    <property type="evidence" value="ECO:0007669"/>
    <property type="project" value="UniProtKB-KW"/>
</dbReference>
<evidence type="ECO:0000256" key="3">
    <source>
        <dbReference type="ARBA" id="ARBA00022771"/>
    </source>
</evidence>
<feature type="region of interest" description="Disordered" evidence="6">
    <location>
        <begin position="118"/>
        <end position="218"/>
    </location>
</feature>
<dbReference type="PRINTS" id="PR00405">
    <property type="entry name" value="REVINTRACTNG"/>
</dbReference>
<dbReference type="AlphaFoldDB" id="A0A7S0ZXU1"/>
<feature type="compositionally biased region" description="Low complexity" evidence="6">
    <location>
        <begin position="241"/>
        <end position="268"/>
    </location>
</feature>
<organism evidence="8">
    <name type="scientific">Noctiluca scintillans</name>
    <name type="common">Sea sparkle</name>
    <name type="synonym">Red tide dinoflagellate</name>
    <dbReference type="NCBI Taxonomy" id="2966"/>
    <lineage>
        <taxon>Eukaryota</taxon>
        <taxon>Sar</taxon>
        <taxon>Alveolata</taxon>
        <taxon>Dinophyceae</taxon>
        <taxon>Noctilucales</taxon>
        <taxon>Noctilucaceae</taxon>
        <taxon>Noctiluca</taxon>
    </lineage>
</organism>
<dbReference type="GO" id="GO:0008270">
    <property type="term" value="F:zinc ion binding"/>
    <property type="evidence" value="ECO:0007669"/>
    <property type="project" value="UniProtKB-KW"/>
</dbReference>
<keyword evidence="1" id="KW-0343">GTPase activation</keyword>
<sequence length="632" mass="67814">MAPKSVNPELDAILARPENHACVDCGAKAPRWASVNLGLFFCIDCSGAHRNLGTHITVVKSTTLDKWQPRWIDTVSKIGNRIANEYYENSLRRDQRLKEGDSGQKKANWIRAKYEALEHAPRGKPSPGQLVAQGRNPDVYGNDRSDDEDDHRDRRTTRSEDRREEPQRRRIQNMPREDTRRRDDSRRRRTPSPEERKPNVRQQPPAQTPPTQAPSVDLLNMPTASVSSMASDNWAAFPAGQQQQQPQPQQSSKYFQAQQSQALQPQTQYPSSHMLEQLPGQMQVHMCGQMPAQMPPQSMQDQSVNYLQNSLANLYAAPTNTAQPQQEQRRNYSAFSSMGGSSVGVPSMGGTFAPIYGGGTGQVQGAPFCGGSLRAPAAAGSQSTLSTPHPQQMTAQMQMACGMAHATSDISGGMVPSTPSYVAPAMPGNPVATTATASTASAPLSTPRHTSHSEAMQQVVATLSIQSSTAASSHNSTPVTQSNSSFDIDAFSAFGMPQNGTPQTPAGKTALSSYTGMQPMGHGTFTSGMPTAGMMPGMQMSGMQMETTGAPMPGIQMPGMQMPGMQIGALQNMTGMQVPMAPGMYQQGPGAHQMQNMQQMPGMQMGAGGWGYGSGGNANTSYLPSGMGTVAC</sequence>
<evidence type="ECO:0000313" key="8">
    <source>
        <dbReference type="EMBL" id="CAD8836146.1"/>
    </source>
</evidence>
<evidence type="ECO:0000256" key="1">
    <source>
        <dbReference type="ARBA" id="ARBA00022468"/>
    </source>
</evidence>
<dbReference type="PROSITE" id="PS50115">
    <property type="entry name" value="ARFGAP"/>
    <property type="match status" value="1"/>
</dbReference>
<feature type="region of interest" description="Disordered" evidence="6">
    <location>
        <begin position="238"/>
        <end position="268"/>
    </location>
</feature>
<feature type="compositionally biased region" description="Basic and acidic residues" evidence="6">
    <location>
        <begin position="175"/>
        <end position="198"/>
    </location>
</feature>
<evidence type="ECO:0000256" key="5">
    <source>
        <dbReference type="PROSITE-ProRule" id="PRU00288"/>
    </source>
</evidence>
<keyword evidence="3 5" id="KW-0863">Zinc-finger</keyword>
<dbReference type="CDD" id="cd08204">
    <property type="entry name" value="ArfGap"/>
    <property type="match status" value="1"/>
</dbReference>
<dbReference type="Pfam" id="PF01412">
    <property type="entry name" value="ArfGap"/>
    <property type="match status" value="1"/>
</dbReference>
<dbReference type="InterPro" id="IPR038508">
    <property type="entry name" value="ArfGAP_dom_sf"/>
</dbReference>
<evidence type="ECO:0000256" key="6">
    <source>
        <dbReference type="SAM" id="MobiDB-lite"/>
    </source>
</evidence>